<evidence type="ECO:0000313" key="9">
    <source>
        <dbReference type="Proteomes" id="UP000014680"/>
    </source>
</evidence>
<evidence type="ECO:0000256" key="2">
    <source>
        <dbReference type="ARBA" id="ARBA00023054"/>
    </source>
</evidence>
<feature type="coiled-coil region" evidence="4">
    <location>
        <begin position="419"/>
        <end position="446"/>
    </location>
</feature>
<feature type="domain" description="FH2" evidence="7">
    <location>
        <begin position="553"/>
        <end position="939"/>
    </location>
</feature>
<dbReference type="PROSITE" id="PS51232">
    <property type="entry name" value="GBD_FH3"/>
    <property type="match status" value="1"/>
</dbReference>
<dbReference type="AlphaFoldDB" id="A0A0A1UFQ3"/>
<dbReference type="GO" id="GO:0005737">
    <property type="term" value="C:cytoplasm"/>
    <property type="evidence" value="ECO:0007669"/>
    <property type="project" value="TreeGrafter"/>
</dbReference>
<feature type="compositionally biased region" description="Basic and acidic residues" evidence="5">
    <location>
        <begin position="548"/>
        <end position="559"/>
    </location>
</feature>
<evidence type="ECO:0000256" key="5">
    <source>
        <dbReference type="SAM" id="MobiDB-lite"/>
    </source>
</evidence>
<dbReference type="SUPFAM" id="SSF48371">
    <property type="entry name" value="ARM repeat"/>
    <property type="match status" value="1"/>
</dbReference>
<feature type="region of interest" description="Disordered" evidence="5">
    <location>
        <begin position="476"/>
        <end position="559"/>
    </location>
</feature>
<keyword evidence="2 4" id="KW-0175">Coiled coil</keyword>
<dbReference type="GO" id="GO:0007015">
    <property type="term" value="P:actin filament organization"/>
    <property type="evidence" value="ECO:0007669"/>
    <property type="project" value="UniProtKB-ARBA"/>
</dbReference>
<gene>
    <name evidence="8" type="ORF">EIN_397040</name>
</gene>
<protein>
    <submittedName>
        <fullName evidence="8">Formin 1,2/cappuccino, putative</fullName>
    </submittedName>
</protein>
<comment type="similarity">
    <text evidence="1">Belongs to the formin homology family. Diaphanous subfamily.</text>
</comment>
<dbReference type="KEGG" id="eiv:EIN_397040"/>
<dbReference type="OrthoDB" id="427644at2759"/>
<evidence type="ECO:0000259" key="7">
    <source>
        <dbReference type="PROSITE" id="PS51444"/>
    </source>
</evidence>
<feature type="compositionally biased region" description="Pro residues" evidence="5">
    <location>
        <begin position="524"/>
        <end position="543"/>
    </location>
</feature>
<dbReference type="GeneID" id="14890877"/>
<feature type="coiled-coil region" evidence="4">
    <location>
        <begin position="852"/>
        <end position="879"/>
    </location>
</feature>
<dbReference type="InterPro" id="IPR042201">
    <property type="entry name" value="FH2_Formin_sf"/>
</dbReference>
<dbReference type="OMA" id="KKYLNWP"/>
<dbReference type="InterPro" id="IPR016024">
    <property type="entry name" value="ARM-type_fold"/>
</dbReference>
<dbReference type="PANTHER" id="PTHR45920">
    <property type="entry name" value="FORMIN HOMOLOGY 2 DOMAIN CONTAINING, ISOFORM I"/>
    <property type="match status" value="1"/>
</dbReference>
<dbReference type="VEuPathDB" id="AmoebaDB:EIN_397040"/>
<dbReference type="GO" id="GO:0030866">
    <property type="term" value="P:cortical actin cytoskeleton organization"/>
    <property type="evidence" value="ECO:0007669"/>
    <property type="project" value="TreeGrafter"/>
</dbReference>
<dbReference type="Pfam" id="PF24959">
    <property type="entry name" value="FH3_FHOD1-3"/>
    <property type="match status" value="1"/>
</dbReference>
<name>A0A0A1UFQ3_ENTIV</name>
<dbReference type="PROSITE" id="PS51444">
    <property type="entry name" value="FH2"/>
    <property type="match status" value="1"/>
</dbReference>
<dbReference type="RefSeq" id="XP_004258615.1">
    <property type="nucleotide sequence ID" value="XM_004258567.1"/>
</dbReference>
<dbReference type="Pfam" id="PF02181">
    <property type="entry name" value="FH2"/>
    <property type="match status" value="1"/>
</dbReference>
<accession>A0A0A1UFQ3</accession>
<reference evidence="8 9" key="1">
    <citation type="submission" date="2012-10" db="EMBL/GenBank/DDBJ databases">
        <authorList>
            <person name="Zafar N."/>
            <person name="Inman J."/>
            <person name="Hall N."/>
            <person name="Lorenzi H."/>
            <person name="Caler E."/>
        </authorList>
    </citation>
    <scope>NUCLEOTIDE SEQUENCE [LARGE SCALE GENOMIC DNA]</scope>
    <source>
        <strain evidence="8 9">IP1</strain>
    </source>
</reference>
<feature type="compositionally biased region" description="Pro residues" evidence="5">
    <location>
        <begin position="484"/>
        <end position="515"/>
    </location>
</feature>
<dbReference type="InterPro" id="IPR015425">
    <property type="entry name" value="FH2_Formin"/>
</dbReference>
<dbReference type="GO" id="GO:0051015">
    <property type="term" value="F:actin filament binding"/>
    <property type="evidence" value="ECO:0007669"/>
    <property type="project" value="TreeGrafter"/>
</dbReference>
<keyword evidence="9" id="KW-1185">Reference proteome</keyword>
<dbReference type="Gene3D" id="1.25.10.10">
    <property type="entry name" value="Leucine-rich Repeat Variant"/>
    <property type="match status" value="1"/>
</dbReference>
<dbReference type="SMART" id="SM00498">
    <property type="entry name" value="FH2"/>
    <property type="match status" value="1"/>
</dbReference>
<evidence type="ECO:0000256" key="1">
    <source>
        <dbReference type="ARBA" id="ARBA00008214"/>
    </source>
</evidence>
<dbReference type="Proteomes" id="UP000014680">
    <property type="component" value="Unassembled WGS sequence"/>
</dbReference>
<evidence type="ECO:0000259" key="6">
    <source>
        <dbReference type="PROSITE" id="PS51232"/>
    </source>
</evidence>
<sequence length="969" mass="108724">MGIEIKLLDFYCQTVVSHATVDKFGIVSYAEFMKNTGEAFKIEDIERYCLRVKKPNAQNKLEYIDESSYNKDAIGITDEVQLVYHPSVCAKMLCEQLEETDVEKLKQSLFHMGPLLDDDFVEAEFTEEGGIEQIMSVLLNNEGNIQKYSIQLLRKLMSAKEGLQRIVNNEELVEMLYSLINSSVPSAVSKQAIELVFVVCAYDGFFSFMCAAKSYAKTKAEPIFSNIVQMLDVDELDTQIDILTLILTVLNCAPAIENRNQIITNLKELNIDTKIKNLLKKCKVEELKKKLKEVNAMLSVKIATSTIDYQNLYIDAKKRCSEMETRVTTSDHKINELSRTLDSVTAEKCNLDKELKELKTKYMKEVTLAATAQAKLEVIGGKDGKDKITSADEMRIELKKYKRMYESLKPNELKLEYDCVDLKAKNEEIKTILAETKKENEMLKESLKMQTSLGVIPSDNSTLPPPPFTLPVSVGNTLENSDLPPLPPGLAPPDGMLPPPGLAPPGGMLPPPGLAPPGGLMPPGMLPPPGLAPPGGMMPPPGGMPMMKSDKKNKSVVKPSEKMRPLYWNRVIIDMDTDKSIWKEIKESKLNEKEVNQLFSQKKNATNSNSPAAEEKKVKNKKEYIRLLDDKRYNQLGIIKSRLPKEEVLTDAIKELNTSIINPDLLKTIKDSLLTTEELALFTDVGSETDPTELFFYKLSSIKGVHERLESWYFVLTLNEKIEDFPDQLKRMEDAMNALKSSLCYKKFLGVVISLGNYMNGGNATRGQADGFNIDFLLKLRDVKDNTNTTNMLEYCLKQLTRMEGLPEELSPCKNCVFDLKMIGGQIRSVVKEMENVKRMMAKVVDPNDKGIKTLVSEVKEKEDTVNGLLDKNTQLEERLKEIVLWATGSAKDAQKMGSEEFFGTYKQFVVMVEETIKKLKKVPAEPKQLKTINRANVGNKVADGEDPMAVLIAKIKAGGVKSQLKSTK</sequence>
<keyword evidence="3" id="KW-0009">Actin-binding</keyword>
<evidence type="ECO:0000256" key="4">
    <source>
        <dbReference type="SAM" id="Coils"/>
    </source>
</evidence>
<dbReference type="Gene3D" id="1.20.58.2220">
    <property type="entry name" value="Formin, FH2 domain"/>
    <property type="match status" value="1"/>
</dbReference>
<dbReference type="PANTHER" id="PTHR45920:SF7">
    <property type="entry name" value="FORMIN-G"/>
    <property type="match status" value="1"/>
</dbReference>
<evidence type="ECO:0000313" key="8">
    <source>
        <dbReference type="EMBL" id="ELP91844.1"/>
    </source>
</evidence>
<dbReference type="EMBL" id="KB206411">
    <property type="protein sequence ID" value="ELP91844.1"/>
    <property type="molecule type" value="Genomic_DNA"/>
</dbReference>
<organism evidence="8 9">
    <name type="scientific">Entamoeba invadens IP1</name>
    <dbReference type="NCBI Taxonomy" id="370355"/>
    <lineage>
        <taxon>Eukaryota</taxon>
        <taxon>Amoebozoa</taxon>
        <taxon>Evosea</taxon>
        <taxon>Archamoebae</taxon>
        <taxon>Mastigamoebida</taxon>
        <taxon>Entamoebidae</taxon>
        <taxon>Entamoeba</taxon>
    </lineage>
</organism>
<dbReference type="SUPFAM" id="SSF101447">
    <property type="entry name" value="Formin homology 2 domain (FH2 domain)"/>
    <property type="match status" value="1"/>
</dbReference>
<feature type="domain" description="GBD/FH3" evidence="6">
    <location>
        <begin position="17"/>
        <end position="382"/>
    </location>
</feature>
<evidence type="ECO:0000256" key="3">
    <source>
        <dbReference type="ARBA" id="ARBA00023203"/>
    </source>
</evidence>
<dbReference type="GO" id="GO:0005856">
    <property type="term" value="C:cytoskeleton"/>
    <property type="evidence" value="ECO:0007669"/>
    <property type="project" value="TreeGrafter"/>
</dbReference>
<dbReference type="InterPro" id="IPR056771">
    <property type="entry name" value="FH3_FHOD1-3-like"/>
</dbReference>
<proteinExistence type="inferred from homology"/>
<dbReference type="InterPro" id="IPR011989">
    <property type="entry name" value="ARM-like"/>
</dbReference>
<dbReference type="InterPro" id="IPR014768">
    <property type="entry name" value="GBD/FH3_dom"/>
</dbReference>